<protein>
    <submittedName>
        <fullName evidence="2">ParB protein</fullName>
    </submittedName>
</protein>
<dbReference type="Gene3D" id="3.90.1530.10">
    <property type="entry name" value="Conserved hypothetical protein from pyrococcus furiosus pfu- 392566-001, ParB domain"/>
    <property type="match status" value="1"/>
</dbReference>
<evidence type="ECO:0000259" key="1">
    <source>
        <dbReference type="Pfam" id="PF02195"/>
    </source>
</evidence>
<dbReference type="EMBL" id="BK057794">
    <property type="protein sequence ID" value="DAE92094.1"/>
    <property type="molecule type" value="Genomic_DNA"/>
</dbReference>
<name>A0A8S5RRL3_9CAUD</name>
<feature type="domain" description="ParB-like N-terminal" evidence="1">
    <location>
        <begin position="5"/>
        <end position="87"/>
    </location>
</feature>
<evidence type="ECO:0000313" key="2">
    <source>
        <dbReference type="EMBL" id="DAE92094.1"/>
    </source>
</evidence>
<reference evidence="2" key="1">
    <citation type="journal article" date="2021" name="Proc. Natl. Acad. Sci. U.S.A.">
        <title>A Catalog of Tens of Thousands of Viruses from Human Metagenomes Reveals Hidden Associations with Chronic Diseases.</title>
        <authorList>
            <person name="Tisza M.J."/>
            <person name="Buck C.B."/>
        </authorList>
    </citation>
    <scope>NUCLEOTIDE SEQUENCE</scope>
    <source>
        <strain evidence="2">Ct5xZ3</strain>
    </source>
</reference>
<accession>A0A8S5RRL3</accession>
<sequence length="201" mass="22378">METKVMKLAAIQPADYNPRVKLQEAHFEYQALSASLDEFGLVVPLVVNIQTGNLVSGHQRLSVMLAKGVEETEVVIVDMSLEKEKALCIAMNKVSGQWDYGKLADIMEELEQADIDTTVTGFSDNEIAELLDELDEGAGEVPDVEGVAKKDDTKEGIPCIVGEYKFRISEEPYKDMMADIREKVGFSKEMVEAELKRRLFG</sequence>
<proteinExistence type="predicted"/>
<dbReference type="InterPro" id="IPR036086">
    <property type="entry name" value="ParB/Sulfiredoxin_sf"/>
</dbReference>
<dbReference type="CDD" id="cd16401">
    <property type="entry name" value="ParB_N_like_MT"/>
    <property type="match status" value="1"/>
</dbReference>
<dbReference type="SUPFAM" id="SSF110849">
    <property type="entry name" value="ParB/Sulfiredoxin"/>
    <property type="match status" value="1"/>
</dbReference>
<dbReference type="InterPro" id="IPR003115">
    <property type="entry name" value="ParB_N"/>
</dbReference>
<organism evidence="2">
    <name type="scientific">Myoviridae sp. ct5xZ3</name>
    <dbReference type="NCBI Taxonomy" id="2827601"/>
    <lineage>
        <taxon>Viruses</taxon>
        <taxon>Duplodnaviria</taxon>
        <taxon>Heunggongvirae</taxon>
        <taxon>Uroviricota</taxon>
        <taxon>Caudoviricetes</taxon>
    </lineage>
</organism>
<dbReference type="Pfam" id="PF02195">
    <property type="entry name" value="ParB_N"/>
    <property type="match status" value="1"/>
</dbReference>